<name>A0A1I5QS54_9RHOB</name>
<dbReference type="EMBL" id="FOXA01000007">
    <property type="protein sequence ID" value="SFP48897.1"/>
    <property type="molecule type" value="Genomic_DNA"/>
</dbReference>
<reference evidence="1 2" key="1">
    <citation type="submission" date="2016-10" db="EMBL/GenBank/DDBJ databases">
        <authorList>
            <person name="de Groot N.N."/>
        </authorList>
    </citation>
    <scope>NUCLEOTIDE SEQUENCE [LARGE SCALE GENOMIC DNA]</scope>
    <source>
        <strain evidence="1 2">DSM 19547</strain>
    </source>
</reference>
<sequence length="139" mass="14485">MSYGMAGVLQEAVFQRLRGDTALQALVGAEVFDAVPGGTLPATYVVVGEEDVRDRSDATGGGARHDFTVSVVSDASGFATAKAAAGAVSDALVDAGLTLARGRLVGLWFLRAKADRTGAGDGRRIDLRFRARVEDEEEA</sequence>
<dbReference type="Pfam" id="PF11367">
    <property type="entry name" value="Tail_completion_gp17"/>
    <property type="match status" value="1"/>
</dbReference>
<keyword evidence="2" id="KW-1185">Reference proteome</keyword>
<protein>
    <recommendedName>
        <fullName evidence="3">Gene transfer agent protein</fullName>
    </recommendedName>
</protein>
<dbReference type="STRING" id="441119.SAMN04488047_10776"/>
<dbReference type="Gene3D" id="3.30.2000.30">
    <property type="match status" value="1"/>
</dbReference>
<evidence type="ECO:0008006" key="3">
    <source>
        <dbReference type="Google" id="ProtNLM"/>
    </source>
</evidence>
<accession>A0A1I5QS54</accession>
<gene>
    <name evidence="1" type="ORF">SAMN04488047_10776</name>
</gene>
<dbReference type="OrthoDB" id="7644395at2"/>
<dbReference type="RefSeq" id="WP_093421330.1">
    <property type="nucleotide sequence ID" value="NZ_FOXA01000007.1"/>
</dbReference>
<dbReference type="InterPro" id="IPR021508">
    <property type="entry name" value="Gp17-like"/>
</dbReference>
<dbReference type="AlphaFoldDB" id="A0A1I5QS54"/>
<proteinExistence type="predicted"/>
<evidence type="ECO:0000313" key="1">
    <source>
        <dbReference type="EMBL" id="SFP48897.1"/>
    </source>
</evidence>
<dbReference type="InterPro" id="IPR053745">
    <property type="entry name" value="Viral_Tail_Comp_sf"/>
</dbReference>
<evidence type="ECO:0000313" key="2">
    <source>
        <dbReference type="Proteomes" id="UP000199356"/>
    </source>
</evidence>
<organism evidence="1 2">
    <name type="scientific">Tranquillimonas alkanivorans</name>
    <dbReference type="NCBI Taxonomy" id="441119"/>
    <lineage>
        <taxon>Bacteria</taxon>
        <taxon>Pseudomonadati</taxon>
        <taxon>Pseudomonadota</taxon>
        <taxon>Alphaproteobacteria</taxon>
        <taxon>Rhodobacterales</taxon>
        <taxon>Roseobacteraceae</taxon>
        <taxon>Tranquillimonas</taxon>
    </lineage>
</organism>
<dbReference type="Proteomes" id="UP000199356">
    <property type="component" value="Unassembled WGS sequence"/>
</dbReference>